<keyword evidence="5" id="KW-1185">Reference proteome</keyword>
<evidence type="ECO:0000256" key="1">
    <source>
        <dbReference type="SAM" id="Coils"/>
    </source>
</evidence>
<dbReference type="Gene3D" id="1.10.287.1490">
    <property type="match status" value="1"/>
</dbReference>
<feature type="coiled-coil region" evidence="1">
    <location>
        <begin position="1784"/>
        <end position="1860"/>
    </location>
</feature>
<evidence type="ECO:0000313" key="5">
    <source>
        <dbReference type="Proteomes" id="UP001153069"/>
    </source>
</evidence>
<feature type="coiled-coil region" evidence="1">
    <location>
        <begin position="1037"/>
        <end position="1088"/>
    </location>
</feature>
<keyword evidence="3" id="KW-0812">Transmembrane</keyword>
<comment type="caution">
    <text evidence="4">The sequence shown here is derived from an EMBL/GenBank/DDBJ whole genome shotgun (WGS) entry which is preliminary data.</text>
</comment>
<keyword evidence="3" id="KW-0472">Membrane</keyword>
<name>A0A9N8HD71_9STRA</name>
<feature type="compositionally biased region" description="Low complexity" evidence="2">
    <location>
        <begin position="106"/>
        <end position="124"/>
    </location>
</feature>
<feature type="coiled-coil region" evidence="1">
    <location>
        <begin position="1195"/>
        <end position="1254"/>
    </location>
</feature>
<evidence type="ECO:0000256" key="3">
    <source>
        <dbReference type="SAM" id="Phobius"/>
    </source>
</evidence>
<feature type="coiled-coil region" evidence="1">
    <location>
        <begin position="1565"/>
        <end position="1592"/>
    </location>
</feature>
<evidence type="ECO:0000256" key="2">
    <source>
        <dbReference type="SAM" id="MobiDB-lite"/>
    </source>
</evidence>
<feature type="coiled-coil region" evidence="1">
    <location>
        <begin position="1114"/>
        <end position="1152"/>
    </location>
</feature>
<gene>
    <name evidence="4" type="ORF">SEMRO_348_G123240.1</name>
</gene>
<dbReference type="Proteomes" id="UP001153069">
    <property type="component" value="Unassembled WGS sequence"/>
</dbReference>
<feature type="transmembrane region" description="Helical" evidence="3">
    <location>
        <begin position="75"/>
        <end position="95"/>
    </location>
</feature>
<feature type="coiled-coil region" evidence="1">
    <location>
        <begin position="403"/>
        <end position="465"/>
    </location>
</feature>
<feature type="region of interest" description="Disordered" evidence="2">
    <location>
        <begin position="104"/>
        <end position="151"/>
    </location>
</feature>
<proteinExistence type="predicted"/>
<feature type="coiled-coil region" evidence="1">
    <location>
        <begin position="159"/>
        <end position="278"/>
    </location>
</feature>
<keyword evidence="1" id="KW-0175">Coiled coil</keyword>
<feature type="coiled-coil region" evidence="1">
    <location>
        <begin position="593"/>
        <end position="620"/>
    </location>
</feature>
<evidence type="ECO:0000313" key="4">
    <source>
        <dbReference type="EMBL" id="CAB9508467.1"/>
    </source>
</evidence>
<keyword evidence="3" id="KW-1133">Transmembrane helix</keyword>
<feature type="coiled-coil region" evidence="1">
    <location>
        <begin position="1721"/>
        <end position="1758"/>
    </location>
</feature>
<accession>A0A9N8HD71</accession>
<reference evidence="4" key="1">
    <citation type="submission" date="2020-06" db="EMBL/GenBank/DDBJ databases">
        <authorList>
            <consortium name="Plant Systems Biology data submission"/>
        </authorList>
    </citation>
    <scope>NUCLEOTIDE SEQUENCE</scope>
    <source>
        <strain evidence="4">D6</strain>
    </source>
</reference>
<sequence length="1865" mass="213834">MVFGRMMNSRAREAPTIVEEVVEDDEAPACTFDDDADPSIERCWADGDADALMMMKNTTAEVGMIAGGDWSSQPLVLGAAGVAIVAVVAVLGLLLREVKLRKKAQANAPSPAAAASSNTTTTSSTKRDGGKTVAPPAKVQPPGGQQQQMAEPAVVESRVKELKLCLERETKEKQGLSEQNNFLKSALEERKATVQMFTSELQSRDEQLANFEQEQVKVKNELYNQIEALKNELQVQEKLQQQNLNNMDGQCADLAGKVEGLMKELANREEQWEKFEKDAKAKEVDSATQIEAIKKEFAAREQSQKVTLTTKDKECAELSAKLEALKKDMNSSEQQVKVFQQQRAKWGVATNEMKRLLKEKREEIVGLTTRMELFLGELQSREERVKSLGQKMADKSDLTSADLESLHKQLQAQKEDHEDWSAKTLEIGRLLGEREEESRELASKLEKITLELQSTSDKVVELEAKVQNKEFVIASNKEKLEKALVDEKGQRATWFDQHVKMSRLLKERQEECASLTARVEIFAAELKSREKIVQNLEVKVQDKANIVVGSLQALGREVQGAQAFRDTWSASTKGILAQLEERKEQVVGLSTRVDLFQLELKKREERVEKLESVLEGEENSTNATLAPYRSQLKAHQDDLSKWTDNTNEIRQLLKDRKNECVGLATRLSLFKKKVSEFEENVGVVSKKVDAKEGSYTSDLSPLREQLRQQQMEREKWNTQTIDIGKQLQDRQTQCVGLTTRCTLFKQQTKYHQDQVIALTAKVNELEERFALKLEPLRKELGVQRQGLDSWRESTRNVEELLKQAEQDCVDLTDELKVHVVKLQSCQKEVANLQAQVVAKSETVSSTENMYFAERKNEEAELEKWTNNTEDLVRLLNDKEGQIVGLNTRLALFETELSTRQSIVSDLTAKVSERGTAFKTQISSLQNELKFQREQRDHCLEATLHMNKSMKEVKEPCVGLTTRLALFRKELAGREERVRILDAQVRDKMEAERFEIDPMREELERLREGKDKWNDSTLDIFWMLKERQDQTVGLTTRLELFMSELQRKEDAVDEAESKLAETETGLVQIANMDNEIKVQEEQREKWRESTDEITRLLEQKEGERSADSISLSAKLELFKGELQRRESKVQELKATMQHRGERLRNDNAALEKQIPVLKDDRDSWMEKAMTINQTLKDTQNECTGLSTRWELFKVELKNRKEAVAELETKLHQKEEHHARMVRPYQNELTTQTGLRDKWVETIDKMERLLKKKESECVTFTTQLETSIDELSGRKEQVARLEKSLGLAVERAQIEMGNLKSQLTTATESFTSWDASTKNVAKMLKDKRQECENLKVRLQVFRRQVETQDRRLAMLESAYKAKSDDVNAQMEALQNQLRSQQSARDQTVSSTLSINQQIKDKEMQCTSISVRLSLFRTELENREKCVATLEEKLKETEDLSTLQIDPVKAQLQQQTDELAKWIVNTKDVHALLKKRDEERVGLATRLKLFQLQLKGIEESVAILGERVKEREEAASSEMAPFKNALQAQQAERDRWTASTLEIVNLLQDRKTQITGLTVRLSLFRKEVKHREHVVARLESQLEEKESEVNDFKLDPIKKQLAALTAERDQWAAMTENLTKTRKSKQAEISGLTTRLACFKMELQKREEACNVLLKKYNDQKSLSGSQVQVLKSELAMQMEQRDKWRETTTEMRKQLVDREAQAVGLNTRVELFLKEIEGHDATIESLKQKLKENSAAIDEVKELKKELQVQQEHRDTLSKSMEETGQLLKEKKAQCAGLATRLVVFRQQLKERMERLNKTATTIKEKEELTNAQIESLKIDLQSQKEQRDKWSETTEELKKLLEEKEKQCSIISAELELLTNLQGAAS</sequence>
<protein>
    <submittedName>
        <fullName evidence="4">Inherit from NOG: Viral A-type inclusion protein</fullName>
    </submittedName>
</protein>
<feature type="coiled-coil region" evidence="1">
    <location>
        <begin position="308"/>
        <end position="342"/>
    </location>
</feature>
<feature type="coiled-coil region" evidence="1">
    <location>
        <begin position="787"/>
        <end position="874"/>
    </location>
</feature>
<dbReference type="EMBL" id="CAICTM010000347">
    <property type="protein sequence ID" value="CAB9508467.1"/>
    <property type="molecule type" value="Genomic_DNA"/>
</dbReference>
<dbReference type="PANTHER" id="PTHR18937">
    <property type="entry name" value="STRUCTURAL MAINTENANCE OF CHROMOSOMES SMC FAMILY MEMBER"/>
    <property type="match status" value="1"/>
</dbReference>
<feature type="coiled-coil region" evidence="1">
    <location>
        <begin position="1287"/>
        <end position="1381"/>
    </location>
</feature>
<organism evidence="4 5">
    <name type="scientific">Seminavis robusta</name>
    <dbReference type="NCBI Taxonomy" id="568900"/>
    <lineage>
        <taxon>Eukaryota</taxon>
        <taxon>Sar</taxon>
        <taxon>Stramenopiles</taxon>
        <taxon>Ochrophyta</taxon>
        <taxon>Bacillariophyta</taxon>
        <taxon>Bacillariophyceae</taxon>
        <taxon>Bacillariophycidae</taxon>
        <taxon>Naviculales</taxon>
        <taxon>Naviculaceae</taxon>
        <taxon>Seminavis</taxon>
    </lineage>
</organism>